<evidence type="ECO:0000256" key="1">
    <source>
        <dbReference type="ARBA" id="ARBA00023002"/>
    </source>
</evidence>
<dbReference type="EMBL" id="UINC01025742">
    <property type="protein sequence ID" value="SVB01900.1"/>
    <property type="molecule type" value="Genomic_DNA"/>
</dbReference>
<organism evidence="2">
    <name type="scientific">marine metagenome</name>
    <dbReference type="NCBI Taxonomy" id="408172"/>
    <lineage>
        <taxon>unclassified sequences</taxon>
        <taxon>metagenomes</taxon>
        <taxon>ecological metagenomes</taxon>
    </lineage>
</organism>
<sequence>MNAYSSRRSTGGLIDRDRLIPFQFNGRHYKGYPGDTLASALLANGVRVVARSFKYHRPRGIVGAGFEEPNALVQLQGASEEPNVLATCLPLTDHLH</sequence>
<evidence type="ECO:0000313" key="2">
    <source>
        <dbReference type="EMBL" id="SVB01900.1"/>
    </source>
</evidence>
<dbReference type="AlphaFoldDB" id="A0A382AK03"/>
<reference evidence="2" key="1">
    <citation type="submission" date="2018-05" db="EMBL/GenBank/DDBJ databases">
        <authorList>
            <person name="Lanie J.A."/>
            <person name="Ng W.-L."/>
            <person name="Kazmierczak K.M."/>
            <person name="Andrzejewski T.M."/>
            <person name="Davidsen T.M."/>
            <person name="Wayne K.J."/>
            <person name="Tettelin H."/>
            <person name="Glass J.I."/>
            <person name="Rusch D."/>
            <person name="Podicherti R."/>
            <person name="Tsui H.-C.T."/>
            <person name="Winkler M.E."/>
        </authorList>
    </citation>
    <scope>NUCLEOTIDE SEQUENCE</scope>
</reference>
<dbReference type="GO" id="GO:0016491">
    <property type="term" value="F:oxidoreductase activity"/>
    <property type="evidence" value="ECO:0007669"/>
    <property type="project" value="UniProtKB-KW"/>
</dbReference>
<proteinExistence type="predicted"/>
<gene>
    <name evidence="2" type="ORF">METZ01_LOCUS154754</name>
</gene>
<keyword evidence="1" id="KW-0560">Oxidoreductase</keyword>
<dbReference type="Gene3D" id="3.10.20.440">
    <property type="entry name" value="2Fe-2S iron-sulphur cluster binding domain, sarcosine oxidase, alpha subunit, N-terminal domain"/>
    <property type="match status" value="1"/>
</dbReference>
<name>A0A382AK03_9ZZZZ</name>
<accession>A0A382AK03</accession>
<evidence type="ECO:0008006" key="3">
    <source>
        <dbReference type="Google" id="ProtNLM"/>
    </source>
</evidence>
<protein>
    <recommendedName>
        <fullName evidence="3">Sarcosine oxidase subunit alpha</fullName>
    </recommendedName>
</protein>
<dbReference type="InterPro" id="IPR042204">
    <property type="entry name" value="2Fe-2S-bd_N"/>
</dbReference>
<feature type="non-terminal residue" evidence="2">
    <location>
        <position position="96"/>
    </location>
</feature>
<dbReference type="Pfam" id="PF13510">
    <property type="entry name" value="Fer2_4"/>
    <property type="match status" value="1"/>
</dbReference>